<evidence type="ECO:0000313" key="10">
    <source>
        <dbReference type="EMBL" id="KAL0439530.1"/>
    </source>
</evidence>
<accession>A0AAW2WH66</accession>
<dbReference type="Pfam" id="PF17917">
    <property type="entry name" value="RT_RNaseH"/>
    <property type="match status" value="1"/>
</dbReference>
<dbReference type="PANTHER" id="PTHR35046:SF9">
    <property type="entry name" value="RNA-DIRECTED DNA POLYMERASE"/>
    <property type="match status" value="1"/>
</dbReference>
<evidence type="ECO:0000259" key="9">
    <source>
        <dbReference type="PROSITE" id="PS50158"/>
    </source>
</evidence>
<organism evidence="10">
    <name type="scientific">Sesamum latifolium</name>
    <dbReference type="NCBI Taxonomy" id="2727402"/>
    <lineage>
        <taxon>Eukaryota</taxon>
        <taxon>Viridiplantae</taxon>
        <taxon>Streptophyta</taxon>
        <taxon>Embryophyta</taxon>
        <taxon>Tracheophyta</taxon>
        <taxon>Spermatophyta</taxon>
        <taxon>Magnoliopsida</taxon>
        <taxon>eudicotyledons</taxon>
        <taxon>Gunneridae</taxon>
        <taxon>Pentapetalae</taxon>
        <taxon>asterids</taxon>
        <taxon>lamiids</taxon>
        <taxon>Lamiales</taxon>
        <taxon>Pedaliaceae</taxon>
        <taxon>Sesamum</taxon>
    </lineage>
</organism>
<reference evidence="10" key="2">
    <citation type="journal article" date="2024" name="Plant">
        <title>Genomic evolution and insights into agronomic trait innovations of Sesamum species.</title>
        <authorList>
            <person name="Miao H."/>
            <person name="Wang L."/>
            <person name="Qu L."/>
            <person name="Liu H."/>
            <person name="Sun Y."/>
            <person name="Le M."/>
            <person name="Wang Q."/>
            <person name="Wei S."/>
            <person name="Zheng Y."/>
            <person name="Lin W."/>
            <person name="Duan Y."/>
            <person name="Cao H."/>
            <person name="Xiong S."/>
            <person name="Wang X."/>
            <person name="Wei L."/>
            <person name="Li C."/>
            <person name="Ma Q."/>
            <person name="Ju M."/>
            <person name="Zhao R."/>
            <person name="Li G."/>
            <person name="Mu C."/>
            <person name="Tian Q."/>
            <person name="Mei H."/>
            <person name="Zhang T."/>
            <person name="Gao T."/>
            <person name="Zhang H."/>
        </authorList>
    </citation>
    <scope>NUCLEOTIDE SEQUENCE</scope>
    <source>
        <strain evidence="10">KEN1</strain>
    </source>
</reference>
<dbReference type="Gene3D" id="3.10.20.370">
    <property type="match status" value="1"/>
</dbReference>
<keyword evidence="7" id="KW-0862">Zinc</keyword>
<dbReference type="CDD" id="cd01647">
    <property type="entry name" value="RT_LTR"/>
    <property type="match status" value="1"/>
</dbReference>
<feature type="compositionally biased region" description="Polar residues" evidence="8">
    <location>
        <begin position="1"/>
        <end position="15"/>
    </location>
</feature>
<name>A0AAW2WH66_9LAMI</name>
<evidence type="ECO:0000256" key="6">
    <source>
        <dbReference type="ARBA" id="ARBA00022918"/>
    </source>
</evidence>
<dbReference type="SMART" id="SM00343">
    <property type="entry name" value="ZnF_C2HC"/>
    <property type="match status" value="1"/>
</dbReference>
<evidence type="ECO:0000256" key="5">
    <source>
        <dbReference type="ARBA" id="ARBA00022801"/>
    </source>
</evidence>
<dbReference type="PROSITE" id="PS50158">
    <property type="entry name" value="ZF_CCHC"/>
    <property type="match status" value="1"/>
</dbReference>
<dbReference type="Gene3D" id="4.10.60.10">
    <property type="entry name" value="Zinc finger, CCHC-type"/>
    <property type="match status" value="1"/>
</dbReference>
<dbReference type="SUPFAM" id="SSF57756">
    <property type="entry name" value="Retrovirus zinc finger-like domains"/>
    <property type="match status" value="1"/>
</dbReference>
<feature type="compositionally biased region" description="Acidic residues" evidence="8">
    <location>
        <begin position="97"/>
        <end position="107"/>
    </location>
</feature>
<dbReference type="GO" id="GO:0003676">
    <property type="term" value="F:nucleic acid binding"/>
    <property type="evidence" value="ECO:0007669"/>
    <property type="project" value="InterPro"/>
</dbReference>
<keyword evidence="3" id="KW-0540">Nuclease</keyword>
<evidence type="ECO:0000256" key="1">
    <source>
        <dbReference type="ARBA" id="ARBA00022679"/>
    </source>
</evidence>
<dbReference type="Gene3D" id="3.10.10.10">
    <property type="entry name" value="HIV Type 1 Reverse Transcriptase, subunit A, domain 1"/>
    <property type="match status" value="1"/>
</dbReference>
<gene>
    <name evidence="10" type="ORF">Slati_2436000</name>
</gene>
<dbReference type="Gene3D" id="3.30.70.270">
    <property type="match status" value="2"/>
</dbReference>
<evidence type="ECO:0000256" key="7">
    <source>
        <dbReference type="PROSITE-ProRule" id="PRU00047"/>
    </source>
</evidence>
<sequence length="474" mass="54880">MRRTSNSSTFGQWKNNPKKDTLSTSKFKEVDPKLGDKVAAKKVQPEPNPSRNRDIRCFKCQGRGHIASECPNRRTMIFNNHGELEIEGESTDKEESSQEDGDGEYAEEGEALVTRRALSAQTLEKDNCQRENLFHTRCQVQGKDYEDVFPDEIPPAYRTNLEETKEIQRQIQEWMTKGYVRESLSPCVAPVLLVPKKDGAWRMCIDCRAINNITIRYRHPIPRIHDMLDELNGKFVVVYFDDILVYSRTLEEHVTHLKQVLEVLREENLFGNLKNPIERVNQEECSIQVGKRTKKAFQAIKEKLTHAPLLALPDFGKTFEIECDASGIGIGGVLMQGGRPIAYFSEKLSGPILNYPTYDKELYALVRVLETWQHYLWPKKFVIHFDHEVLKYIKSQIKLSRRHAKWVEFIELFPYVIKHKKGKENIVADALSRRYALLSMLDAKILGFEFIKDLYANDVDFGEVFGNLQPKHRM</sequence>
<keyword evidence="7" id="KW-0479">Metal-binding</keyword>
<evidence type="ECO:0000256" key="4">
    <source>
        <dbReference type="ARBA" id="ARBA00022759"/>
    </source>
</evidence>
<dbReference type="GO" id="GO:0003964">
    <property type="term" value="F:RNA-directed DNA polymerase activity"/>
    <property type="evidence" value="ECO:0007669"/>
    <property type="project" value="UniProtKB-KW"/>
</dbReference>
<feature type="region of interest" description="Disordered" evidence="8">
    <location>
        <begin position="84"/>
        <end position="107"/>
    </location>
</feature>
<keyword evidence="4" id="KW-0255">Endonuclease</keyword>
<keyword evidence="6" id="KW-0695">RNA-directed DNA polymerase</keyword>
<dbReference type="InterPro" id="IPR043502">
    <property type="entry name" value="DNA/RNA_pol_sf"/>
</dbReference>
<dbReference type="InterPro" id="IPR043128">
    <property type="entry name" value="Rev_trsase/Diguanyl_cyclase"/>
</dbReference>
<dbReference type="SUPFAM" id="SSF56672">
    <property type="entry name" value="DNA/RNA polymerases"/>
    <property type="match status" value="1"/>
</dbReference>
<dbReference type="PANTHER" id="PTHR35046">
    <property type="entry name" value="ZINC KNUCKLE (CCHC-TYPE) FAMILY PROTEIN"/>
    <property type="match status" value="1"/>
</dbReference>
<dbReference type="GO" id="GO:0008270">
    <property type="term" value="F:zinc ion binding"/>
    <property type="evidence" value="ECO:0007669"/>
    <property type="project" value="UniProtKB-KW"/>
</dbReference>
<dbReference type="EMBL" id="JACGWN010000008">
    <property type="protein sequence ID" value="KAL0439530.1"/>
    <property type="molecule type" value="Genomic_DNA"/>
</dbReference>
<keyword evidence="2" id="KW-0548">Nucleotidyltransferase</keyword>
<dbReference type="InterPro" id="IPR041373">
    <property type="entry name" value="RT_RNaseH"/>
</dbReference>
<keyword evidence="5" id="KW-0378">Hydrolase</keyword>
<evidence type="ECO:0000256" key="2">
    <source>
        <dbReference type="ARBA" id="ARBA00022695"/>
    </source>
</evidence>
<protein>
    <submittedName>
        <fullName evidence="10">Retrovirus-related Pol polyprotein from transposon.6</fullName>
    </submittedName>
</protein>
<proteinExistence type="predicted"/>
<keyword evidence="7" id="KW-0863">Zinc-finger</keyword>
<dbReference type="GO" id="GO:0016787">
    <property type="term" value="F:hydrolase activity"/>
    <property type="evidence" value="ECO:0007669"/>
    <property type="project" value="UniProtKB-KW"/>
</dbReference>
<feature type="compositionally biased region" description="Basic and acidic residues" evidence="8">
    <location>
        <begin position="17"/>
        <end position="39"/>
    </location>
</feature>
<reference evidence="10" key="1">
    <citation type="submission" date="2020-06" db="EMBL/GenBank/DDBJ databases">
        <authorList>
            <person name="Li T."/>
            <person name="Hu X."/>
            <person name="Zhang T."/>
            <person name="Song X."/>
            <person name="Zhang H."/>
            <person name="Dai N."/>
            <person name="Sheng W."/>
            <person name="Hou X."/>
            <person name="Wei L."/>
        </authorList>
    </citation>
    <scope>NUCLEOTIDE SEQUENCE</scope>
    <source>
        <strain evidence="10">KEN1</strain>
        <tissue evidence="10">Leaf</tissue>
    </source>
</reference>
<dbReference type="AlphaFoldDB" id="A0AAW2WH66"/>
<evidence type="ECO:0000256" key="8">
    <source>
        <dbReference type="SAM" id="MobiDB-lite"/>
    </source>
</evidence>
<feature type="region of interest" description="Disordered" evidence="8">
    <location>
        <begin position="1"/>
        <end position="54"/>
    </location>
</feature>
<dbReference type="InterPro" id="IPR036875">
    <property type="entry name" value="Znf_CCHC_sf"/>
</dbReference>
<dbReference type="Pfam" id="PF00098">
    <property type="entry name" value="zf-CCHC"/>
    <property type="match status" value="1"/>
</dbReference>
<feature type="domain" description="CCHC-type" evidence="9">
    <location>
        <begin position="56"/>
        <end position="72"/>
    </location>
</feature>
<dbReference type="CDD" id="cd09274">
    <property type="entry name" value="RNase_HI_RT_Ty3"/>
    <property type="match status" value="1"/>
</dbReference>
<evidence type="ECO:0000256" key="3">
    <source>
        <dbReference type="ARBA" id="ARBA00022722"/>
    </source>
</evidence>
<comment type="caution">
    <text evidence="10">The sequence shown here is derived from an EMBL/GenBank/DDBJ whole genome shotgun (WGS) entry which is preliminary data.</text>
</comment>
<keyword evidence="1" id="KW-0808">Transferase</keyword>
<dbReference type="GO" id="GO:0004519">
    <property type="term" value="F:endonuclease activity"/>
    <property type="evidence" value="ECO:0007669"/>
    <property type="project" value="UniProtKB-KW"/>
</dbReference>
<dbReference type="InterPro" id="IPR001878">
    <property type="entry name" value="Znf_CCHC"/>
</dbReference>